<dbReference type="OrthoDB" id="5199392at2759"/>
<dbReference type="Proteomes" id="UP000319257">
    <property type="component" value="Unassembled WGS sequence"/>
</dbReference>
<dbReference type="EMBL" id="SKBQ01000045">
    <property type="protein sequence ID" value="TPX11918.1"/>
    <property type="molecule type" value="Genomic_DNA"/>
</dbReference>
<keyword evidence="3" id="KW-1185">Reference proteome</keyword>
<dbReference type="RefSeq" id="XP_030993629.1">
    <property type="nucleotide sequence ID" value="XM_031142158.1"/>
</dbReference>
<evidence type="ECO:0000256" key="1">
    <source>
        <dbReference type="SAM" id="SignalP"/>
    </source>
</evidence>
<keyword evidence="1" id="KW-0732">Signal</keyword>
<organism evidence="2 3">
    <name type="scientific">Thyridium curvatum</name>
    <dbReference type="NCBI Taxonomy" id="1093900"/>
    <lineage>
        <taxon>Eukaryota</taxon>
        <taxon>Fungi</taxon>
        <taxon>Dikarya</taxon>
        <taxon>Ascomycota</taxon>
        <taxon>Pezizomycotina</taxon>
        <taxon>Sordariomycetes</taxon>
        <taxon>Sordariomycetidae</taxon>
        <taxon>Thyridiales</taxon>
        <taxon>Thyridiaceae</taxon>
        <taxon>Thyridium</taxon>
    </lineage>
</organism>
<evidence type="ECO:0000313" key="2">
    <source>
        <dbReference type="EMBL" id="TPX11918.1"/>
    </source>
</evidence>
<feature type="signal peptide" evidence="1">
    <location>
        <begin position="1"/>
        <end position="18"/>
    </location>
</feature>
<name>A0A507B4Y4_9PEZI</name>
<dbReference type="GeneID" id="41974863"/>
<sequence>MHLSKFLSLSPLVAVAAADHVWQCQTIGYADGHLYCRKNAQGQCLGDLGDFPAKDKFLLNMAVGDNPDRPMDPIRLADQVDFHRYNVFDRRLYLDSSPGAFAPMGFTHDNSTLRGGETTWGFFGAQGFLIWSSTGRIADAGPPAKGGGTQVVAQQGFDWVESDWPGVYQLYWNQTQWEEAVRGRYNLQAGFFGQCYGDYSPVMTDVS</sequence>
<gene>
    <name evidence="2" type="ORF">E0L32_007416</name>
</gene>
<protein>
    <submittedName>
        <fullName evidence="2">Uncharacterized protein</fullName>
    </submittedName>
</protein>
<feature type="chain" id="PRO_5021488330" evidence="1">
    <location>
        <begin position="19"/>
        <end position="207"/>
    </location>
</feature>
<dbReference type="AlphaFoldDB" id="A0A507B4Y4"/>
<reference evidence="2 3" key="1">
    <citation type="submission" date="2019-06" db="EMBL/GenBank/DDBJ databases">
        <title>Draft genome sequence of the filamentous fungus Phialemoniopsis curvata isolated from diesel fuel.</title>
        <authorList>
            <person name="Varaljay V.A."/>
            <person name="Lyon W.J."/>
            <person name="Crouch A.L."/>
            <person name="Drake C.E."/>
            <person name="Hollomon J.M."/>
            <person name="Nadeau L.J."/>
            <person name="Nunn H.S."/>
            <person name="Stevenson B.S."/>
            <person name="Bojanowski C.L."/>
            <person name="Crookes-Goodson W.J."/>
        </authorList>
    </citation>
    <scope>NUCLEOTIDE SEQUENCE [LARGE SCALE GENOMIC DNA]</scope>
    <source>
        <strain evidence="2 3">D216</strain>
    </source>
</reference>
<proteinExistence type="predicted"/>
<dbReference type="InParanoid" id="A0A507B4Y4"/>
<comment type="caution">
    <text evidence="2">The sequence shown here is derived from an EMBL/GenBank/DDBJ whole genome shotgun (WGS) entry which is preliminary data.</text>
</comment>
<accession>A0A507B4Y4</accession>
<evidence type="ECO:0000313" key="3">
    <source>
        <dbReference type="Proteomes" id="UP000319257"/>
    </source>
</evidence>